<dbReference type="NCBIfam" id="NF047637">
    <property type="entry name" value="lipo_CC0125"/>
    <property type="match status" value="1"/>
</dbReference>
<name>A0ABY2QIH2_9SPHN</name>
<dbReference type="PROSITE" id="PS51257">
    <property type="entry name" value="PROKAR_LIPOPROTEIN"/>
    <property type="match status" value="1"/>
</dbReference>
<sequence length="189" mass="20660">MPTTFRKTTIAAALAISAGGLAGCATTPTPYQPIGSGKVSGGYSDTQLAPDRYRVTFVGNDYTSRKTVDDYLLYRAAQLTAQNGYQSFKILTNVNESDVETQLTPDPLFTGPYGWWRPAWRYYGPAGWRSWNPWTGDPFWADTVDVSTVTKYEAQADILMQRGPATGKGSFNANQVLTALGPTIQLPKS</sequence>
<reference evidence="2 3" key="1">
    <citation type="submission" date="2019-04" db="EMBL/GenBank/DDBJ databases">
        <title>Microbes associate with the intestines of laboratory mice.</title>
        <authorList>
            <person name="Navarre W."/>
            <person name="Wong E."/>
            <person name="Huang K.C."/>
            <person name="Tropini C."/>
            <person name="Ng K."/>
            <person name="Yu B."/>
        </authorList>
    </citation>
    <scope>NUCLEOTIDE SEQUENCE [LARGE SCALE GENOMIC DNA]</scope>
    <source>
        <strain evidence="2 3">NM83_B4-11</strain>
    </source>
</reference>
<evidence type="ECO:0000313" key="2">
    <source>
        <dbReference type="EMBL" id="THG40610.1"/>
    </source>
</evidence>
<gene>
    <name evidence="2" type="ORF">E5988_07285</name>
</gene>
<evidence type="ECO:0008006" key="4">
    <source>
        <dbReference type="Google" id="ProtNLM"/>
    </source>
</evidence>
<keyword evidence="3" id="KW-1185">Reference proteome</keyword>
<protein>
    <recommendedName>
        <fullName evidence="4">DUF4136 domain-containing protein</fullName>
    </recommendedName>
</protein>
<dbReference type="EMBL" id="SSTI01000004">
    <property type="protein sequence ID" value="THG40610.1"/>
    <property type="molecule type" value="Genomic_DNA"/>
</dbReference>
<feature type="signal peptide" evidence="1">
    <location>
        <begin position="1"/>
        <end position="22"/>
    </location>
</feature>
<evidence type="ECO:0000313" key="3">
    <source>
        <dbReference type="Proteomes" id="UP000308038"/>
    </source>
</evidence>
<organism evidence="2 3">
    <name type="scientific">Sphingomonas olei</name>
    <dbReference type="NCBI Taxonomy" id="1886787"/>
    <lineage>
        <taxon>Bacteria</taxon>
        <taxon>Pseudomonadati</taxon>
        <taxon>Pseudomonadota</taxon>
        <taxon>Alphaproteobacteria</taxon>
        <taxon>Sphingomonadales</taxon>
        <taxon>Sphingomonadaceae</taxon>
        <taxon>Sphingomonas</taxon>
    </lineage>
</organism>
<proteinExistence type="predicted"/>
<dbReference type="Proteomes" id="UP000308038">
    <property type="component" value="Unassembled WGS sequence"/>
</dbReference>
<accession>A0ABY2QIH2</accession>
<evidence type="ECO:0000256" key="1">
    <source>
        <dbReference type="SAM" id="SignalP"/>
    </source>
</evidence>
<comment type="caution">
    <text evidence="2">The sequence shown here is derived from an EMBL/GenBank/DDBJ whole genome shotgun (WGS) entry which is preliminary data.</text>
</comment>
<dbReference type="RefSeq" id="WP_136451237.1">
    <property type="nucleotide sequence ID" value="NZ_SSTI01000004.1"/>
</dbReference>
<keyword evidence="1" id="KW-0732">Signal</keyword>
<feature type="chain" id="PRO_5046288227" description="DUF4136 domain-containing protein" evidence="1">
    <location>
        <begin position="23"/>
        <end position="189"/>
    </location>
</feature>